<evidence type="ECO:0000259" key="1">
    <source>
        <dbReference type="PROSITE" id="PS50822"/>
    </source>
</evidence>
<keyword evidence="3" id="KW-1185">Reference proteome</keyword>
<dbReference type="PROSITE" id="PS51257">
    <property type="entry name" value="PROKAR_LIPOPROTEIN"/>
    <property type="match status" value="1"/>
</dbReference>
<reference evidence="2" key="3">
    <citation type="submission" date="2025-09" db="UniProtKB">
        <authorList>
            <consortium name="Ensembl"/>
        </authorList>
    </citation>
    <scope>IDENTIFICATION</scope>
</reference>
<dbReference type="PANTHER" id="PTHR22891">
    <property type="entry name" value="EUKARYOTIC TRANSLATION INITIATION FACTOR 2C"/>
    <property type="match status" value="1"/>
</dbReference>
<dbReference type="GO" id="GO:0003676">
    <property type="term" value="F:nucleic acid binding"/>
    <property type="evidence" value="ECO:0007669"/>
    <property type="project" value="InterPro"/>
</dbReference>
<name>A0A670KFH4_PODMU</name>
<dbReference type="GeneTree" id="ENSGT00950000183200"/>
<dbReference type="InterPro" id="IPR003165">
    <property type="entry name" value="Piwi"/>
</dbReference>
<evidence type="ECO:0000313" key="3">
    <source>
        <dbReference type="Proteomes" id="UP000472272"/>
    </source>
</evidence>
<dbReference type="Gene3D" id="3.30.420.10">
    <property type="entry name" value="Ribonuclease H-like superfamily/Ribonuclease H"/>
    <property type="match status" value="2"/>
</dbReference>
<dbReference type="SUPFAM" id="SSF53098">
    <property type="entry name" value="Ribonuclease H-like"/>
    <property type="match status" value="1"/>
</dbReference>
<reference evidence="2 3" key="1">
    <citation type="journal article" date="2019" name="Proc. Natl. Acad. Sci. U.S.A.">
        <title>Regulatory changes in pterin and carotenoid genes underlie balanced color polymorphisms in the wall lizard.</title>
        <authorList>
            <person name="Andrade P."/>
            <person name="Pinho C."/>
            <person name="Perez I de Lanuza G."/>
            <person name="Afonso S."/>
            <person name="Brejcha J."/>
            <person name="Rubin C.J."/>
            <person name="Wallerman O."/>
            <person name="Pereira P."/>
            <person name="Sabatino S.J."/>
            <person name="Bellati A."/>
            <person name="Pellitteri-Rosa D."/>
            <person name="Bosakova Z."/>
            <person name="Bunikis I."/>
            <person name="Carretero M.A."/>
            <person name="Feiner N."/>
            <person name="Marsik P."/>
            <person name="Pauperio F."/>
            <person name="Salvi D."/>
            <person name="Soler L."/>
            <person name="While G.M."/>
            <person name="Uller T."/>
            <person name="Font E."/>
            <person name="Andersson L."/>
            <person name="Carneiro M."/>
        </authorList>
    </citation>
    <scope>NUCLEOTIDE SEQUENCE</scope>
</reference>
<dbReference type="PROSITE" id="PS50822">
    <property type="entry name" value="PIWI"/>
    <property type="match status" value="1"/>
</dbReference>
<dbReference type="InterPro" id="IPR036397">
    <property type="entry name" value="RNaseH_sf"/>
</dbReference>
<dbReference type="AlphaFoldDB" id="A0A670KFH4"/>
<proteinExistence type="predicted"/>
<organism evidence="2 3">
    <name type="scientific">Podarcis muralis</name>
    <name type="common">Wall lizard</name>
    <name type="synonym">Lacerta muralis</name>
    <dbReference type="NCBI Taxonomy" id="64176"/>
    <lineage>
        <taxon>Eukaryota</taxon>
        <taxon>Metazoa</taxon>
        <taxon>Chordata</taxon>
        <taxon>Craniata</taxon>
        <taxon>Vertebrata</taxon>
        <taxon>Euteleostomi</taxon>
        <taxon>Lepidosauria</taxon>
        <taxon>Squamata</taxon>
        <taxon>Bifurcata</taxon>
        <taxon>Unidentata</taxon>
        <taxon>Episquamata</taxon>
        <taxon>Laterata</taxon>
        <taxon>Lacertibaenia</taxon>
        <taxon>Lacertidae</taxon>
        <taxon>Podarcis</taxon>
    </lineage>
</organism>
<feature type="domain" description="Piwi" evidence="1">
    <location>
        <begin position="1"/>
        <end position="188"/>
    </location>
</feature>
<evidence type="ECO:0000313" key="2">
    <source>
        <dbReference type="Ensembl" id="ENSPMRP00000035055.1"/>
    </source>
</evidence>
<accession>A0A670KFH4</accession>
<reference evidence="2" key="2">
    <citation type="submission" date="2025-08" db="UniProtKB">
        <authorList>
            <consortium name="Ensembl"/>
        </authorList>
    </citation>
    <scope>IDENTIFICATION</scope>
</reference>
<dbReference type="Proteomes" id="UP000472272">
    <property type="component" value="Chromosome 17"/>
</dbReference>
<dbReference type="OMA" id="QACNGQL"/>
<dbReference type="Ensembl" id="ENSPMRT00000037172.1">
    <property type="protein sequence ID" value="ENSPMRP00000035055.1"/>
    <property type="gene ID" value="ENSPMRG00000022689.1"/>
</dbReference>
<dbReference type="SMART" id="SM00950">
    <property type="entry name" value="Piwi"/>
    <property type="match status" value="1"/>
</dbReference>
<dbReference type="InterPro" id="IPR012337">
    <property type="entry name" value="RNaseH-like_sf"/>
</dbReference>
<protein>
    <recommendedName>
        <fullName evidence="1">Piwi domain-containing protein</fullName>
    </recommendedName>
</protein>
<dbReference type="Pfam" id="PF02171">
    <property type="entry name" value="Piwi"/>
    <property type="match status" value="2"/>
</dbReference>
<sequence>MVVRIDVNKDALTKGLSVIGFLASCNFQLTRWYSRCTLQNSGPNITVCLKVCMKDAVSKLQACNGQLPARLIVYRDSIGDGHMKMVVNFEVPQILSAPDESLQNPLVGTVIDTEATRPEWYDFFLSSQLAHQGTVNPTYYNMVYDDNGFKPDHIQHLTYKMCHSDPCDVPAPCQYANKLTFLVGQSIHREPSLALADKLFYL</sequence>